<organism evidence="9 10">
    <name type="scientific">Meristemomyces frigidus</name>
    <dbReference type="NCBI Taxonomy" id="1508187"/>
    <lineage>
        <taxon>Eukaryota</taxon>
        <taxon>Fungi</taxon>
        <taxon>Dikarya</taxon>
        <taxon>Ascomycota</taxon>
        <taxon>Pezizomycotina</taxon>
        <taxon>Dothideomycetes</taxon>
        <taxon>Dothideomycetidae</taxon>
        <taxon>Mycosphaerellales</taxon>
        <taxon>Teratosphaeriaceae</taxon>
        <taxon>Meristemomyces</taxon>
    </lineage>
</organism>
<dbReference type="EC" id="3.5.4.2" evidence="7"/>
<protein>
    <recommendedName>
        <fullName evidence="7">Adenine deaminase</fullName>
        <shortName evidence="7">ADE</shortName>
        <ecNumber evidence="7">3.5.4.2</ecNumber>
    </recommendedName>
    <alternativeName>
        <fullName evidence="7">Adenine aminohydrolase</fullName>
        <shortName evidence="7">AAH</shortName>
    </alternativeName>
</protein>
<name>A0AAN7YNT8_9PEZI</name>
<feature type="binding site" evidence="7">
    <location>
        <position position="16"/>
    </location>
    <ligand>
        <name>Zn(2+)</name>
        <dbReference type="ChEBI" id="CHEBI:29105"/>
        <note>catalytic</note>
    </ligand>
</feature>
<proteinExistence type="inferred from homology"/>
<dbReference type="InterPro" id="IPR001365">
    <property type="entry name" value="A_deaminase_dom"/>
</dbReference>
<comment type="cofactor">
    <cofactor evidence="7">
        <name>Zn(2+)</name>
        <dbReference type="ChEBI" id="CHEBI:29105"/>
    </cofactor>
    <text evidence="7">Binds 1 zinc ion per subunit.</text>
</comment>
<feature type="binding site" evidence="7">
    <location>
        <position position="14"/>
    </location>
    <ligand>
        <name>Zn(2+)</name>
        <dbReference type="ChEBI" id="CHEBI:29105"/>
        <note>catalytic</note>
    </ligand>
</feature>
<dbReference type="Proteomes" id="UP001310890">
    <property type="component" value="Unassembled WGS sequence"/>
</dbReference>
<evidence type="ECO:0000313" key="10">
    <source>
        <dbReference type="Proteomes" id="UP001310890"/>
    </source>
</evidence>
<dbReference type="GO" id="GO:0009117">
    <property type="term" value="P:nucleotide metabolic process"/>
    <property type="evidence" value="ECO:0007669"/>
    <property type="project" value="UniProtKB-KW"/>
</dbReference>
<reference evidence="9" key="1">
    <citation type="submission" date="2023-08" db="EMBL/GenBank/DDBJ databases">
        <title>Black Yeasts Isolated from many extreme environments.</title>
        <authorList>
            <person name="Coleine C."/>
            <person name="Stajich J.E."/>
            <person name="Selbmann L."/>
        </authorList>
    </citation>
    <scope>NUCLEOTIDE SEQUENCE</scope>
    <source>
        <strain evidence="9">CCFEE 5401</strain>
    </source>
</reference>
<comment type="function">
    <text evidence="7">Catalyzes the hydrolytic deamination of adenine to hypoxanthine. Plays an important role in the purine salvage pathway and in nitrogen catabolism.</text>
</comment>
<feature type="domain" description="Adenosine deaminase" evidence="8">
    <location>
        <begin position="9"/>
        <end position="338"/>
    </location>
</feature>
<dbReference type="InterPro" id="IPR006650">
    <property type="entry name" value="A/AMP_deam_AS"/>
</dbReference>
<sequence length="351" mass="38871">MDDFLRKLPKCEHHIHLEGALTPELLFKLAKKNHVQLPPTDPAFANPETLKARYKAFTCLDDFLAYYYVGMSALLDATDFEALAWDYFQHAAADGVAHAECFFDPQAHISRGVTYDIVLQGFEAARQRAQAELGISSELICCFLRHLPPSDCLDTIRNPAVQASMTAGQVIGIGLDSSEKDFPPQLFTEVYDEARALGQNLTAHAGEEGPPSYISSALDDLKVSRIDHGIRLIEDSALLKQIADQGTLLTLCPLSNVYLKCVTSVSELPIRAFLNAGVRFSINSDDPAYFGDNYLLDNYLAVQEAFQLTAQEWVGICEAGIKGSWCAEERKEELLRRLRLVLIEWKAGGGV</sequence>
<accession>A0AAN7YNT8</accession>
<dbReference type="GO" id="GO:0005829">
    <property type="term" value="C:cytosol"/>
    <property type="evidence" value="ECO:0007669"/>
    <property type="project" value="TreeGrafter"/>
</dbReference>
<feature type="site" description="Important for catalytic activity" evidence="7">
    <location>
        <position position="228"/>
    </location>
</feature>
<evidence type="ECO:0000256" key="7">
    <source>
        <dbReference type="HAMAP-Rule" id="MF_03145"/>
    </source>
</evidence>
<dbReference type="GO" id="GO:0043103">
    <property type="term" value="P:hypoxanthine salvage"/>
    <property type="evidence" value="ECO:0007669"/>
    <property type="project" value="UniProtKB-UniRule"/>
</dbReference>
<dbReference type="FunFam" id="3.20.20.140:FF:000039">
    <property type="entry name" value="Adenine deaminase"/>
    <property type="match status" value="1"/>
</dbReference>
<feature type="binding site" evidence="7">
    <location>
        <position position="204"/>
    </location>
    <ligand>
        <name>Zn(2+)</name>
        <dbReference type="ChEBI" id="CHEBI:29105"/>
        <note>catalytic</note>
    </ligand>
</feature>
<keyword evidence="3 7" id="KW-0378">Hydrolase</keyword>
<evidence type="ECO:0000313" key="9">
    <source>
        <dbReference type="EMBL" id="KAK5111458.1"/>
    </source>
</evidence>
<dbReference type="PROSITE" id="PS00485">
    <property type="entry name" value="A_DEAMINASE"/>
    <property type="match status" value="1"/>
</dbReference>
<dbReference type="Pfam" id="PF00962">
    <property type="entry name" value="A_deaminase"/>
    <property type="match status" value="1"/>
</dbReference>
<dbReference type="InterPro" id="IPR032466">
    <property type="entry name" value="Metal_Hydrolase"/>
</dbReference>
<comment type="caution">
    <text evidence="9">The sequence shown here is derived from an EMBL/GenBank/DDBJ whole genome shotgun (WGS) entry which is preliminary data.</text>
</comment>
<dbReference type="InterPro" id="IPR028892">
    <property type="entry name" value="ADE"/>
</dbReference>
<dbReference type="HAMAP" id="MF_01962">
    <property type="entry name" value="Adenine_deaminase"/>
    <property type="match status" value="1"/>
</dbReference>
<evidence type="ECO:0000256" key="4">
    <source>
        <dbReference type="ARBA" id="ARBA00022833"/>
    </source>
</evidence>
<dbReference type="EMBL" id="JAVRRL010000039">
    <property type="protein sequence ID" value="KAK5111458.1"/>
    <property type="molecule type" value="Genomic_DNA"/>
</dbReference>
<comment type="catalytic activity">
    <reaction evidence="7">
        <text>adenine + H2O + H(+) = hypoxanthine + NH4(+)</text>
        <dbReference type="Rhea" id="RHEA:23688"/>
        <dbReference type="ChEBI" id="CHEBI:15377"/>
        <dbReference type="ChEBI" id="CHEBI:15378"/>
        <dbReference type="ChEBI" id="CHEBI:16708"/>
        <dbReference type="ChEBI" id="CHEBI:17368"/>
        <dbReference type="ChEBI" id="CHEBI:28938"/>
        <dbReference type="EC" id="3.5.4.2"/>
    </reaction>
</comment>
<feature type="binding site" evidence="7">
    <location>
        <position position="285"/>
    </location>
    <ligand>
        <name>Zn(2+)</name>
        <dbReference type="ChEBI" id="CHEBI:29105"/>
        <note>catalytic</note>
    </ligand>
</feature>
<evidence type="ECO:0000256" key="6">
    <source>
        <dbReference type="ARBA" id="ARBA00023242"/>
    </source>
</evidence>
<evidence type="ECO:0000256" key="5">
    <source>
        <dbReference type="ARBA" id="ARBA00023080"/>
    </source>
</evidence>
<dbReference type="PANTHER" id="PTHR43114">
    <property type="entry name" value="ADENINE DEAMINASE"/>
    <property type="match status" value="1"/>
</dbReference>
<dbReference type="GO" id="GO:0008270">
    <property type="term" value="F:zinc ion binding"/>
    <property type="evidence" value="ECO:0007669"/>
    <property type="project" value="UniProtKB-UniRule"/>
</dbReference>
<comment type="similarity">
    <text evidence="7">Belongs to the metallo-dependent hydrolases superfamily. Adenosine and AMP deaminases family. Adenine deaminase type 2 subfamily.</text>
</comment>
<gene>
    <name evidence="7" type="primary">AAH1</name>
    <name evidence="9" type="ORF">LTR62_004910</name>
</gene>
<dbReference type="GO" id="GO:0000034">
    <property type="term" value="F:adenine deaminase activity"/>
    <property type="evidence" value="ECO:0007669"/>
    <property type="project" value="UniProtKB-UniRule"/>
</dbReference>
<feature type="binding site" evidence="7">
    <location>
        <position position="286"/>
    </location>
    <ligand>
        <name>substrate</name>
    </ligand>
</feature>
<dbReference type="AlphaFoldDB" id="A0AAN7YNT8"/>
<dbReference type="GO" id="GO:0009168">
    <property type="term" value="P:purine ribonucleoside monophosphate biosynthetic process"/>
    <property type="evidence" value="ECO:0007669"/>
    <property type="project" value="InterPro"/>
</dbReference>
<evidence type="ECO:0000256" key="1">
    <source>
        <dbReference type="ARBA" id="ARBA00022490"/>
    </source>
</evidence>
<keyword evidence="2 7" id="KW-0479">Metal-binding</keyword>
<keyword evidence="5 7" id="KW-0546">Nucleotide metabolism</keyword>
<dbReference type="GO" id="GO:0005634">
    <property type="term" value="C:nucleus"/>
    <property type="evidence" value="ECO:0007669"/>
    <property type="project" value="UniProtKB-SubCell"/>
</dbReference>
<keyword evidence="6 7" id="KW-0539">Nucleus</keyword>
<evidence type="ECO:0000256" key="3">
    <source>
        <dbReference type="ARBA" id="ARBA00022801"/>
    </source>
</evidence>
<dbReference type="CDD" id="cd01320">
    <property type="entry name" value="ADA"/>
    <property type="match status" value="1"/>
</dbReference>
<keyword evidence="4 7" id="KW-0862">Zinc</keyword>
<feature type="active site" description="Proton donor" evidence="7">
    <location>
        <position position="207"/>
    </location>
</feature>
<evidence type="ECO:0000256" key="2">
    <source>
        <dbReference type="ARBA" id="ARBA00022723"/>
    </source>
</evidence>
<dbReference type="GO" id="GO:0006146">
    <property type="term" value="P:adenine catabolic process"/>
    <property type="evidence" value="ECO:0007669"/>
    <property type="project" value="UniProtKB-UniRule"/>
</dbReference>
<comment type="subcellular location">
    <subcellularLocation>
        <location evidence="7">Cytoplasm</location>
    </subcellularLocation>
    <subcellularLocation>
        <location evidence="7">Nucleus</location>
    </subcellularLocation>
</comment>
<keyword evidence="1 7" id="KW-0963">Cytoplasm</keyword>
<dbReference type="SUPFAM" id="SSF51556">
    <property type="entry name" value="Metallo-dependent hydrolases"/>
    <property type="match status" value="1"/>
</dbReference>
<dbReference type="InterPro" id="IPR006330">
    <property type="entry name" value="Ado/ade_deaminase"/>
</dbReference>
<dbReference type="PANTHER" id="PTHR43114:SF6">
    <property type="entry name" value="ADENINE DEAMINASE"/>
    <property type="match status" value="1"/>
</dbReference>
<evidence type="ECO:0000259" key="8">
    <source>
        <dbReference type="Pfam" id="PF00962"/>
    </source>
</evidence>
<dbReference type="NCBIfam" id="TIGR01430">
    <property type="entry name" value="aden_deam"/>
    <property type="match status" value="1"/>
</dbReference>
<dbReference type="Gene3D" id="3.20.20.140">
    <property type="entry name" value="Metal-dependent hydrolases"/>
    <property type="match status" value="1"/>
</dbReference>